<sequence length="289" mass="31705">MLNTLRRRADYATLSRRGTFREWTREVRLREYVKRALKATAAVAGIILAGGAVYSLAEGRQFAESCYTALAIATTIGVSDDLEPKTAAGRCFTVFYSLSTFVALPLLLNVAANGVARVGLTLWGAVAGYELTRDPTLRHQRRLGCVLTILVLHVLLFGGLMGYTLTFLAPSYWESVYYAYMALSSIGVDSTVPHTPAAVAYVAYYVLAGLGLLTLVAEDAYGLYCVYKAYLDDEEDCAVHESPRLLRRDSSQIEPKLNWVLGTVHKILNLPRRLSAQALASATTNPLRP</sequence>
<evidence type="ECO:0000256" key="7">
    <source>
        <dbReference type="ARBA" id="ARBA00023303"/>
    </source>
</evidence>
<evidence type="ECO:0000256" key="2">
    <source>
        <dbReference type="ARBA" id="ARBA00022448"/>
    </source>
</evidence>
<dbReference type="PANTHER" id="PTHR11003:SF345">
    <property type="entry name" value="TWIK FAMILY OF POTASSIUM CHANNELS PROTEIN 18"/>
    <property type="match status" value="1"/>
</dbReference>
<proteinExistence type="predicted"/>
<evidence type="ECO:0000313" key="12">
    <source>
        <dbReference type="Proteomes" id="UP000789595"/>
    </source>
</evidence>
<feature type="transmembrane region" description="Helical" evidence="8">
    <location>
        <begin position="36"/>
        <end position="56"/>
    </location>
</feature>
<evidence type="ECO:0000256" key="1">
    <source>
        <dbReference type="ARBA" id="ARBA00004141"/>
    </source>
</evidence>
<feature type="domain" description="Potassium channel" evidence="9">
    <location>
        <begin position="45"/>
        <end position="112"/>
    </location>
</feature>
<keyword evidence="5" id="KW-0406">Ion transport</keyword>
<gene>
    <name evidence="10" type="ORF">PCAL00307_LOCUS21033</name>
    <name evidence="11" type="ORF">PECAL_6P11880</name>
</gene>
<reference evidence="10" key="1">
    <citation type="submission" date="2021-01" db="EMBL/GenBank/DDBJ databases">
        <authorList>
            <person name="Corre E."/>
            <person name="Pelletier E."/>
            <person name="Niang G."/>
            <person name="Scheremetjew M."/>
            <person name="Finn R."/>
            <person name="Kale V."/>
            <person name="Holt S."/>
            <person name="Cochrane G."/>
            <person name="Meng A."/>
            <person name="Brown T."/>
            <person name="Cohen L."/>
        </authorList>
    </citation>
    <scope>NUCLEOTIDE SEQUENCE</scope>
    <source>
        <strain evidence="10">CCMP1756</strain>
    </source>
</reference>
<dbReference type="EMBL" id="CAKKNE010000006">
    <property type="protein sequence ID" value="CAH0379560.1"/>
    <property type="molecule type" value="Genomic_DNA"/>
</dbReference>
<dbReference type="GO" id="GO:0030322">
    <property type="term" value="P:stabilization of membrane potential"/>
    <property type="evidence" value="ECO:0007669"/>
    <property type="project" value="TreeGrafter"/>
</dbReference>
<accession>A0A7S4A6T9</accession>
<dbReference type="EMBL" id="HBIW01024404">
    <property type="protein sequence ID" value="CAE0705584.1"/>
    <property type="molecule type" value="Transcribed_RNA"/>
</dbReference>
<keyword evidence="3 8" id="KW-0812">Transmembrane</keyword>
<evidence type="ECO:0000256" key="4">
    <source>
        <dbReference type="ARBA" id="ARBA00022989"/>
    </source>
</evidence>
<comment type="subcellular location">
    <subcellularLocation>
        <location evidence="1">Membrane</location>
        <topology evidence="1">Multi-pass membrane protein</topology>
    </subcellularLocation>
</comment>
<feature type="transmembrane region" description="Helical" evidence="8">
    <location>
        <begin position="198"/>
        <end position="217"/>
    </location>
</feature>
<feature type="transmembrane region" description="Helical" evidence="8">
    <location>
        <begin position="91"/>
        <end position="108"/>
    </location>
</feature>
<evidence type="ECO:0000259" key="9">
    <source>
        <dbReference type="Pfam" id="PF07885"/>
    </source>
</evidence>
<keyword evidence="6 8" id="KW-0472">Membrane</keyword>
<keyword evidence="7" id="KW-0407">Ion channel</keyword>
<feature type="transmembrane region" description="Helical" evidence="8">
    <location>
        <begin position="143"/>
        <end position="165"/>
    </location>
</feature>
<dbReference type="AlphaFoldDB" id="A0A7S4A6T9"/>
<protein>
    <recommendedName>
        <fullName evidence="9">Potassium channel domain-containing protein</fullName>
    </recommendedName>
</protein>
<dbReference type="InterPro" id="IPR013099">
    <property type="entry name" value="K_chnl_dom"/>
</dbReference>
<organism evidence="10">
    <name type="scientific">Pelagomonas calceolata</name>
    <dbReference type="NCBI Taxonomy" id="35677"/>
    <lineage>
        <taxon>Eukaryota</taxon>
        <taxon>Sar</taxon>
        <taxon>Stramenopiles</taxon>
        <taxon>Ochrophyta</taxon>
        <taxon>Pelagophyceae</taxon>
        <taxon>Pelagomonadales</taxon>
        <taxon>Pelagomonadaceae</taxon>
        <taxon>Pelagomonas</taxon>
    </lineage>
</organism>
<evidence type="ECO:0000313" key="11">
    <source>
        <dbReference type="EMBL" id="CAH0379560.1"/>
    </source>
</evidence>
<dbReference type="GO" id="GO:0022841">
    <property type="term" value="F:potassium ion leak channel activity"/>
    <property type="evidence" value="ECO:0007669"/>
    <property type="project" value="TreeGrafter"/>
</dbReference>
<name>A0A7S4A6T9_9STRA</name>
<dbReference type="Gene3D" id="1.10.287.70">
    <property type="match status" value="2"/>
</dbReference>
<dbReference type="SUPFAM" id="SSF81324">
    <property type="entry name" value="Voltage-gated potassium channels"/>
    <property type="match status" value="2"/>
</dbReference>
<keyword evidence="2" id="KW-0813">Transport</keyword>
<evidence type="ECO:0000313" key="10">
    <source>
        <dbReference type="EMBL" id="CAE0705584.1"/>
    </source>
</evidence>
<keyword evidence="4 8" id="KW-1133">Transmembrane helix</keyword>
<dbReference type="OrthoDB" id="5961379at2759"/>
<dbReference type="Proteomes" id="UP000789595">
    <property type="component" value="Unassembled WGS sequence"/>
</dbReference>
<evidence type="ECO:0000256" key="3">
    <source>
        <dbReference type="ARBA" id="ARBA00022692"/>
    </source>
</evidence>
<evidence type="ECO:0000256" key="5">
    <source>
        <dbReference type="ARBA" id="ARBA00023065"/>
    </source>
</evidence>
<evidence type="ECO:0000256" key="8">
    <source>
        <dbReference type="SAM" id="Phobius"/>
    </source>
</evidence>
<dbReference type="Pfam" id="PF07885">
    <property type="entry name" value="Ion_trans_2"/>
    <property type="match status" value="1"/>
</dbReference>
<dbReference type="PANTHER" id="PTHR11003">
    <property type="entry name" value="POTASSIUM CHANNEL, SUBFAMILY K"/>
    <property type="match status" value="1"/>
</dbReference>
<dbReference type="GO" id="GO:0005886">
    <property type="term" value="C:plasma membrane"/>
    <property type="evidence" value="ECO:0007669"/>
    <property type="project" value="TreeGrafter"/>
</dbReference>
<dbReference type="GO" id="GO:0015271">
    <property type="term" value="F:outward rectifier potassium channel activity"/>
    <property type="evidence" value="ECO:0007669"/>
    <property type="project" value="TreeGrafter"/>
</dbReference>
<keyword evidence="12" id="KW-1185">Reference proteome</keyword>
<evidence type="ECO:0000256" key="6">
    <source>
        <dbReference type="ARBA" id="ARBA00023136"/>
    </source>
</evidence>
<reference evidence="11" key="2">
    <citation type="submission" date="2021-11" db="EMBL/GenBank/DDBJ databases">
        <authorList>
            <consortium name="Genoscope - CEA"/>
            <person name="William W."/>
        </authorList>
    </citation>
    <scope>NUCLEOTIDE SEQUENCE</scope>
</reference>
<dbReference type="InterPro" id="IPR003280">
    <property type="entry name" value="2pore_dom_K_chnl"/>
</dbReference>